<evidence type="ECO:0000313" key="4">
    <source>
        <dbReference type="Proteomes" id="UP000433309"/>
    </source>
</evidence>
<dbReference type="Proteomes" id="UP000433309">
    <property type="component" value="Unassembled WGS sequence"/>
</dbReference>
<keyword evidence="3" id="KW-0808">Transferase</keyword>
<dbReference type="Pfam" id="PF00266">
    <property type="entry name" value="Aminotran_5"/>
    <property type="match status" value="1"/>
</dbReference>
<dbReference type="GO" id="GO:0008483">
    <property type="term" value="F:transaminase activity"/>
    <property type="evidence" value="ECO:0007669"/>
    <property type="project" value="UniProtKB-KW"/>
</dbReference>
<dbReference type="RefSeq" id="WP_154377786.1">
    <property type="nucleotide sequence ID" value="NZ_WKJK01000007.1"/>
</dbReference>
<evidence type="ECO:0000256" key="1">
    <source>
        <dbReference type="ARBA" id="ARBA00022898"/>
    </source>
</evidence>
<dbReference type="Gene3D" id="3.90.1150.10">
    <property type="entry name" value="Aspartate Aminotransferase, domain 1"/>
    <property type="match status" value="1"/>
</dbReference>
<name>A0A6I2L118_9BURK</name>
<dbReference type="AlphaFoldDB" id="A0A6I2L118"/>
<keyword evidence="1" id="KW-0663">Pyridoxal phosphate</keyword>
<keyword evidence="4" id="KW-1185">Reference proteome</keyword>
<reference evidence="3 4" key="1">
    <citation type="submission" date="2019-11" db="EMBL/GenBank/DDBJ databases">
        <title>Novel species isolated from a subtropical stream in China.</title>
        <authorList>
            <person name="Lu H."/>
        </authorList>
    </citation>
    <scope>NUCLEOTIDE SEQUENCE [LARGE SCALE GENOMIC DNA]</scope>
    <source>
        <strain evidence="3 4">FT80W</strain>
    </source>
</reference>
<dbReference type="PANTHER" id="PTHR43586">
    <property type="entry name" value="CYSTEINE DESULFURASE"/>
    <property type="match status" value="1"/>
</dbReference>
<gene>
    <name evidence="3" type="ORF">GJ699_15620</name>
</gene>
<comment type="caution">
    <text evidence="3">The sequence shown here is derived from an EMBL/GenBank/DDBJ whole genome shotgun (WGS) entry which is preliminary data.</text>
</comment>
<feature type="domain" description="Aminotransferase class V" evidence="2">
    <location>
        <begin position="26"/>
        <end position="321"/>
    </location>
</feature>
<protein>
    <submittedName>
        <fullName evidence="3">Aminotransferase class V-fold PLP-dependent enzyme</fullName>
    </submittedName>
</protein>
<proteinExistence type="predicted"/>
<dbReference type="EMBL" id="WKJK01000007">
    <property type="protein sequence ID" value="MRW91420.1"/>
    <property type="molecule type" value="Genomic_DNA"/>
</dbReference>
<evidence type="ECO:0000313" key="3">
    <source>
        <dbReference type="EMBL" id="MRW91420.1"/>
    </source>
</evidence>
<evidence type="ECO:0000259" key="2">
    <source>
        <dbReference type="Pfam" id="PF00266"/>
    </source>
</evidence>
<dbReference type="InterPro" id="IPR015424">
    <property type="entry name" value="PyrdxlP-dep_Trfase"/>
</dbReference>
<dbReference type="PANTHER" id="PTHR43586:SF15">
    <property type="entry name" value="BLR3095 PROTEIN"/>
    <property type="match status" value="1"/>
</dbReference>
<dbReference type="SUPFAM" id="SSF53383">
    <property type="entry name" value="PLP-dependent transferases"/>
    <property type="match status" value="1"/>
</dbReference>
<accession>A0A6I2L118</accession>
<dbReference type="InterPro" id="IPR015421">
    <property type="entry name" value="PyrdxlP-dep_Trfase_major"/>
</dbReference>
<dbReference type="InterPro" id="IPR015422">
    <property type="entry name" value="PyrdxlP-dep_Trfase_small"/>
</dbReference>
<sequence>MTIKPLPHRDRFEVRGTFLNSAYTHPMSRASADAMATYVDSRMANGLADGYNMMDDRNQAKALFARLINCDADELCWVPSTMVGENLITAGMDLAGRRAHVVTDAAHFEGSLYMYEQLRHAGVEVTVLPLQDNGIDLDQLEQAIRSDTRLVALSLVSALNGFQHDLKAVCALAHAKGALVFADIIQAAGAVPIDVRDSGVDFCACSTYKWLMGDFGVGFLYVRRDRLDQLRQSQYGYRQLTRFGSNFLPFESPADALFSFDQGTGSGARFEVGTLGNAAVAALRVSLEYLLETGVDVIQAHRAPMMARLQDALPGAGFIPLTRRDSGGPIAAFAWRDAMSLQPRLRDAGINIQLYAHRLRVSPSVFNSMDDIEKLIDVLTHH</sequence>
<dbReference type="Gene3D" id="3.40.640.10">
    <property type="entry name" value="Type I PLP-dependent aspartate aminotransferase-like (Major domain)"/>
    <property type="match status" value="1"/>
</dbReference>
<dbReference type="InterPro" id="IPR000192">
    <property type="entry name" value="Aminotrans_V_dom"/>
</dbReference>
<keyword evidence="3" id="KW-0032">Aminotransferase</keyword>
<organism evidence="3 4">
    <name type="scientific">Duganella guangzhouensis</name>
    <dbReference type="NCBI Taxonomy" id="2666084"/>
    <lineage>
        <taxon>Bacteria</taxon>
        <taxon>Pseudomonadati</taxon>
        <taxon>Pseudomonadota</taxon>
        <taxon>Betaproteobacteria</taxon>
        <taxon>Burkholderiales</taxon>
        <taxon>Oxalobacteraceae</taxon>
        <taxon>Telluria group</taxon>
        <taxon>Duganella</taxon>
    </lineage>
</organism>